<reference evidence="1 2" key="1">
    <citation type="journal article" date="2019" name="Sci. Rep.">
        <title>Orb-weaving spider Araneus ventricosus genome elucidates the spidroin gene catalogue.</title>
        <authorList>
            <person name="Kono N."/>
            <person name="Nakamura H."/>
            <person name="Ohtoshi R."/>
            <person name="Moran D.A.P."/>
            <person name="Shinohara A."/>
            <person name="Yoshida Y."/>
            <person name="Fujiwara M."/>
            <person name="Mori M."/>
            <person name="Tomita M."/>
            <person name="Arakawa K."/>
        </authorList>
    </citation>
    <scope>NUCLEOTIDE SEQUENCE [LARGE SCALE GENOMIC DNA]</scope>
</reference>
<dbReference type="EMBL" id="BGPR01000324">
    <property type="protein sequence ID" value="GBM13253.1"/>
    <property type="molecule type" value="Genomic_DNA"/>
</dbReference>
<dbReference type="AlphaFoldDB" id="A0A4Y2D8Z3"/>
<accession>A0A4Y2D8Z3</accession>
<dbReference type="Proteomes" id="UP000499080">
    <property type="component" value="Unassembled WGS sequence"/>
</dbReference>
<sequence>MVASKRPSLVNPFLKVGAHEIPILSLIFDPPLNYSASSSTSVYHPYPVLRSDGHFNSNLLVSPVIEIARMMLRKESQVLDLFDRRSVSFGQRSRWKLGRILLMLSEIPVYLSLVFWTSLFESRHLQAGVSRNGTSQDIMTMKLFTIDEFCGECGTEMKRRINEKCINGALMYLFDFFILLKS</sequence>
<protein>
    <submittedName>
        <fullName evidence="1">Uncharacterized protein</fullName>
    </submittedName>
</protein>
<organism evidence="1 2">
    <name type="scientific">Araneus ventricosus</name>
    <name type="common">Orbweaver spider</name>
    <name type="synonym">Epeira ventricosa</name>
    <dbReference type="NCBI Taxonomy" id="182803"/>
    <lineage>
        <taxon>Eukaryota</taxon>
        <taxon>Metazoa</taxon>
        <taxon>Ecdysozoa</taxon>
        <taxon>Arthropoda</taxon>
        <taxon>Chelicerata</taxon>
        <taxon>Arachnida</taxon>
        <taxon>Araneae</taxon>
        <taxon>Araneomorphae</taxon>
        <taxon>Entelegynae</taxon>
        <taxon>Araneoidea</taxon>
        <taxon>Araneidae</taxon>
        <taxon>Araneus</taxon>
    </lineage>
</organism>
<name>A0A4Y2D8Z3_ARAVE</name>
<gene>
    <name evidence="1" type="ORF">AVEN_214951_1</name>
</gene>
<evidence type="ECO:0000313" key="2">
    <source>
        <dbReference type="Proteomes" id="UP000499080"/>
    </source>
</evidence>
<comment type="caution">
    <text evidence="1">The sequence shown here is derived from an EMBL/GenBank/DDBJ whole genome shotgun (WGS) entry which is preliminary data.</text>
</comment>
<keyword evidence="2" id="KW-1185">Reference proteome</keyword>
<evidence type="ECO:0000313" key="1">
    <source>
        <dbReference type="EMBL" id="GBM13253.1"/>
    </source>
</evidence>
<proteinExistence type="predicted"/>